<accession>A0ABD1XUD6</accession>
<keyword evidence="3" id="KW-1185">Reference proteome</keyword>
<evidence type="ECO:0000256" key="1">
    <source>
        <dbReference type="SAM" id="MobiDB-lite"/>
    </source>
</evidence>
<comment type="caution">
    <text evidence="2">The sequence shown here is derived from an EMBL/GenBank/DDBJ whole genome shotgun (WGS) entry which is preliminary data.</text>
</comment>
<organism evidence="2 3">
    <name type="scientific">Riccia fluitans</name>
    <dbReference type="NCBI Taxonomy" id="41844"/>
    <lineage>
        <taxon>Eukaryota</taxon>
        <taxon>Viridiplantae</taxon>
        <taxon>Streptophyta</taxon>
        <taxon>Embryophyta</taxon>
        <taxon>Marchantiophyta</taxon>
        <taxon>Marchantiopsida</taxon>
        <taxon>Marchantiidae</taxon>
        <taxon>Marchantiales</taxon>
        <taxon>Ricciaceae</taxon>
        <taxon>Riccia</taxon>
    </lineage>
</organism>
<feature type="region of interest" description="Disordered" evidence="1">
    <location>
        <begin position="73"/>
        <end position="94"/>
    </location>
</feature>
<evidence type="ECO:0000313" key="3">
    <source>
        <dbReference type="Proteomes" id="UP001605036"/>
    </source>
</evidence>
<reference evidence="2 3" key="1">
    <citation type="submission" date="2024-09" db="EMBL/GenBank/DDBJ databases">
        <title>Chromosome-scale assembly of Riccia fluitans.</title>
        <authorList>
            <person name="Paukszto L."/>
            <person name="Sawicki J."/>
            <person name="Karawczyk K."/>
            <person name="Piernik-Szablinska J."/>
            <person name="Szczecinska M."/>
            <person name="Mazdziarz M."/>
        </authorList>
    </citation>
    <scope>NUCLEOTIDE SEQUENCE [LARGE SCALE GENOMIC DNA]</scope>
    <source>
        <strain evidence="2">Rf_01</strain>
        <tissue evidence="2">Aerial parts of the thallus</tissue>
    </source>
</reference>
<name>A0ABD1XUD6_9MARC</name>
<proteinExistence type="predicted"/>
<dbReference type="AlphaFoldDB" id="A0ABD1XUD6"/>
<gene>
    <name evidence="2" type="ORF">R1flu_024107</name>
</gene>
<dbReference type="EMBL" id="JBHFFA010000007">
    <property type="protein sequence ID" value="KAL2612415.1"/>
    <property type="molecule type" value="Genomic_DNA"/>
</dbReference>
<protein>
    <submittedName>
        <fullName evidence="2">Uncharacterized protein</fullName>
    </submittedName>
</protein>
<evidence type="ECO:0000313" key="2">
    <source>
        <dbReference type="EMBL" id="KAL2612415.1"/>
    </source>
</evidence>
<dbReference type="Proteomes" id="UP001605036">
    <property type="component" value="Unassembled WGS sequence"/>
</dbReference>
<sequence>MIVAGHAGKLKRIEELFDKLCDGSPCCMPMAGFTVLDFGLGVEDDQGLDSVIMNAVGAYCQIRFFMCGNEAPEPPSGGGRRATSHLVVETQRVT</sequence>